<protein>
    <submittedName>
        <fullName evidence="2">Uncharacterized protein</fullName>
    </submittedName>
</protein>
<dbReference type="OrthoDB" id="5845898at2759"/>
<feature type="region of interest" description="Disordered" evidence="1">
    <location>
        <begin position="1"/>
        <end position="55"/>
    </location>
</feature>
<sequence>MDMSKNDLQRPSRSDHTSLDNHSGSAGFKCNDGNVAHASQHVDERLPAQEPPRNASVRYVKNGRWKVQYEDGRFEWIGEDNANLCDTKPVQHSDHSGYHAGNTPDQAHSTVLTNSPRIKRSCSSDSSFDGIPVLKRRGPIPPPNFCCPVCDRKIHQIAKSKGLRSGEFHGQTPFVQEFGRTRVKRTMVTYQEGSPPPALPGWYDGGKAIRLPVT</sequence>
<dbReference type="AlphaFoldDB" id="A0A016X2S6"/>
<reference evidence="3" key="1">
    <citation type="journal article" date="2015" name="Nat. Genet.">
        <title>The genome and transcriptome of the zoonotic hookworm Ancylostoma ceylanicum identify infection-specific gene families.</title>
        <authorList>
            <person name="Schwarz E.M."/>
            <person name="Hu Y."/>
            <person name="Antoshechkin I."/>
            <person name="Miller M.M."/>
            <person name="Sternberg P.W."/>
            <person name="Aroian R.V."/>
        </authorList>
    </citation>
    <scope>NUCLEOTIDE SEQUENCE</scope>
    <source>
        <strain evidence="3">HY135</strain>
    </source>
</reference>
<gene>
    <name evidence="2" type="primary">Acey_s0406.g891</name>
    <name evidence="2" type="synonym">Acey-R06F6.12</name>
    <name evidence="2" type="ORF">Y032_0406g891</name>
</gene>
<organism evidence="2 3">
    <name type="scientific">Ancylostoma ceylanicum</name>
    <dbReference type="NCBI Taxonomy" id="53326"/>
    <lineage>
        <taxon>Eukaryota</taxon>
        <taxon>Metazoa</taxon>
        <taxon>Ecdysozoa</taxon>
        <taxon>Nematoda</taxon>
        <taxon>Chromadorea</taxon>
        <taxon>Rhabditida</taxon>
        <taxon>Rhabditina</taxon>
        <taxon>Rhabditomorpha</taxon>
        <taxon>Strongyloidea</taxon>
        <taxon>Ancylostomatidae</taxon>
        <taxon>Ancylostomatinae</taxon>
        <taxon>Ancylostoma</taxon>
    </lineage>
</organism>
<feature type="compositionally biased region" description="Basic and acidic residues" evidence="1">
    <location>
        <begin position="1"/>
        <end position="19"/>
    </location>
</feature>
<comment type="caution">
    <text evidence="2">The sequence shown here is derived from an EMBL/GenBank/DDBJ whole genome shotgun (WGS) entry which is preliminary data.</text>
</comment>
<dbReference type="Proteomes" id="UP000024635">
    <property type="component" value="Unassembled WGS sequence"/>
</dbReference>
<feature type="compositionally biased region" description="Polar residues" evidence="1">
    <location>
        <begin position="103"/>
        <end position="124"/>
    </location>
</feature>
<name>A0A016X2S6_9BILA</name>
<feature type="region of interest" description="Disordered" evidence="1">
    <location>
        <begin position="88"/>
        <end position="124"/>
    </location>
</feature>
<accession>A0A016X2S6</accession>
<evidence type="ECO:0000256" key="1">
    <source>
        <dbReference type="SAM" id="MobiDB-lite"/>
    </source>
</evidence>
<evidence type="ECO:0000313" key="2">
    <source>
        <dbReference type="EMBL" id="EYC46131.1"/>
    </source>
</evidence>
<proteinExistence type="predicted"/>
<evidence type="ECO:0000313" key="3">
    <source>
        <dbReference type="Proteomes" id="UP000024635"/>
    </source>
</evidence>
<keyword evidence="3" id="KW-1185">Reference proteome</keyword>
<dbReference type="EMBL" id="JARK01000006">
    <property type="protein sequence ID" value="EYC46131.1"/>
    <property type="molecule type" value="Genomic_DNA"/>
</dbReference>